<dbReference type="STRING" id="4846.A0A367J3C9"/>
<dbReference type="InterPro" id="IPR020843">
    <property type="entry name" value="ER"/>
</dbReference>
<feature type="domain" description="Enoyl reductase (ER)" evidence="6">
    <location>
        <begin position="11"/>
        <end position="334"/>
    </location>
</feature>
<evidence type="ECO:0000256" key="2">
    <source>
        <dbReference type="ARBA" id="ARBA00022723"/>
    </source>
</evidence>
<dbReference type="GO" id="GO:0016616">
    <property type="term" value="F:oxidoreductase activity, acting on the CH-OH group of donors, NAD or NADP as acceptor"/>
    <property type="evidence" value="ECO:0007669"/>
    <property type="project" value="InterPro"/>
</dbReference>
<dbReference type="SUPFAM" id="SSF50129">
    <property type="entry name" value="GroES-like"/>
    <property type="match status" value="1"/>
</dbReference>
<dbReference type="PROSITE" id="PS00059">
    <property type="entry name" value="ADH_ZINC"/>
    <property type="match status" value="1"/>
</dbReference>
<name>A0A367J3C9_RHIST</name>
<evidence type="ECO:0000256" key="4">
    <source>
        <dbReference type="ARBA" id="ARBA00023002"/>
    </source>
</evidence>
<proteinExistence type="inferred from homology"/>
<comment type="caution">
    <text evidence="7">The sequence shown here is derived from an EMBL/GenBank/DDBJ whole genome shotgun (WGS) entry which is preliminary data.</text>
</comment>
<dbReference type="Pfam" id="PF00107">
    <property type="entry name" value="ADH_zinc_N"/>
    <property type="match status" value="1"/>
</dbReference>
<dbReference type="Proteomes" id="UP000253551">
    <property type="component" value="Unassembled WGS sequence"/>
</dbReference>
<dbReference type="GO" id="GO:0008270">
    <property type="term" value="F:zinc ion binding"/>
    <property type="evidence" value="ECO:0007669"/>
    <property type="project" value="InterPro"/>
</dbReference>
<dbReference type="Pfam" id="PF08240">
    <property type="entry name" value="ADH_N"/>
    <property type="match status" value="1"/>
</dbReference>
<protein>
    <recommendedName>
        <fullName evidence="6">Enoyl reductase (ER) domain-containing protein</fullName>
    </recommendedName>
</protein>
<dbReference type="InterPro" id="IPR047109">
    <property type="entry name" value="CAD-like"/>
</dbReference>
<dbReference type="AlphaFoldDB" id="A0A367J3C9"/>
<dbReference type="FunFam" id="3.40.50.720:FF:000022">
    <property type="entry name" value="Cinnamyl alcohol dehydrogenase"/>
    <property type="match status" value="1"/>
</dbReference>
<dbReference type="PANTHER" id="PTHR42683">
    <property type="entry name" value="ALDEHYDE REDUCTASE"/>
    <property type="match status" value="1"/>
</dbReference>
<comment type="cofactor">
    <cofactor evidence="1 5">
        <name>Zn(2+)</name>
        <dbReference type="ChEBI" id="CHEBI:29105"/>
    </cofactor>
</comment>
<evidence type="ECO:0000256" key="1">
    <source>
        <dbReference type="ARBA" id="ARBA00001947"/>
    </source>
</evidence>
<dbReference type="InterPro" id="IPR013154">
    <property type="entry name" value="ADH-like_N"/>
</dbReference>
<evidence type="ECO:0000313" key="8">
    <source>
        <dbReference type="Proteomes" id="UP000253551"/>
    </source>
</evidence>
<dbReference type="InterPro" id="IPR013149">
    <property type="entry name" value="ADH-like_C"/>
</dbReference>
<evidence type="ECO:0000259" key="6">
    <source>
        <dbReference type="SMART" id="SM00829"/>
    </source>
</evidence>
<dbReference type="Gene3D" id="3.40.50.720">
    <property type="entry name" value="NAD(P)-binding Rossmann-like Domain"/>
    <property type="match status" value="1"/>
</dbReference>
<evidence type="ECO:0000313" key="7">
    <source>
        <dbReference type="EMBL" id="RCH84438.1"/>
    </source>
</evidence>
<comment type="similarity">
    <text evidence="5">Belongs to the zinc-containing alcohol dehydrogenase family.</text>
</comment>
<dbReference type="InterPro" id="IPR002328">
    <property type="entry name" value="ADH_Zn_CS"/>
</dbReference>
<dbReference type="SUPFAM" id="SSF51735">
    <property type="entry name" value="NAD(P)-binding Rossmann-fold domains"/>
    <property type="match status" value="1"/>
</dbReference>
<dbReference type="Gene3D" id="3.90.180.10">
    <property type="entry name" value="Medium-chain alcohol dehydrogenases, catalytic domain"/>
    <property type="match status" value="1"/>
</dbReference>
<dbReference type="InterPro" id="IPR011032">
    <property type="entry name" value="GroES-like_sf"/>
</dbReference>
<dbReference type="CDD" id="cd05283">
    <property type="entry name" value="CAD1"/>
    <property type="match status" value="1"/>
</dbReference>
<evidence type="ECO:0000256" key="5">
    <source>
        <dbReference type="RuleBase" id="RU361277"/>
    </source>
</evidence>
<dbReference type="SMART" id="SM00829">
    <property type="entry name" value="PKS_ER"/>
    <property type="match status" value="1"/>
</dbReference>
<keyword evidence="8" id="KW-1185">Reference proteome</keyword>
<accession>A0A367J3C9</accession>
<dbReference type="InterPro" id="IPR036291">
    <property type="entry name" value="NAD(P)-bd_dom_sf"/>
</dbReference>
<evidence type="ECO:0000256" key="3">
    <source>
        <dbReference type="ARBA" id="ARBA00022833"/>
    </source>
</evidence>
<sequence length="338" mass="37182">MSVTKITQFPSTGEAGKFKSNTIDVPKLGSHDALIKLVACGVCHTDCLYMGQDGIVLGHEPIGKVIEVGDLVKNIKKGDLVGTSYLRQACLECRPCMSGEDAMCENRKMFPEGNMNGFANYQVCDSRFAYKLPENMEPKYAASLMCAGVTVFNAIYSSNILPTGRVAVIGIGGLGHLAIQFAKAWGCHVTAISHSADKKDEALKFGAHDFLNSKEFSKEFVENVKDKYDLILDTVSISLDWDIYLGLLKKNGAFYLMSVIDNPITIKEVNGFLVNQKTFKGSIVGGRYVISLMLEFAARHQIKPQIQEYPFDLDGLQEAIKACHEGKARYRGILIAKD</sequence>
<dbReference type="EMBL" id="PJQM01004444">
    <property type="protein sequence ID" value="RCH84438.1"/>
    <property type="molecule type" value="Genomic_DNA"/>
</dbReference>
<dbReference type="OrthoDB" id="1560166at2759"/>
<keyword evidence="2 5" id="KW-0479">Metal-binding</keyword>
<organism evidence="7 8">
    <name type="scientific">Rhizopus stolonifer</name>
    <name type="common">Rhizopus nigricans</name>
    <dbReference type="NCBI Taxonomy" id="4846"/>
    <lineage>
        <taxon>Eukaryota</taxon>
        <taxon>Fungi</taxon>
        <taxon>Fungi incertae sedis</taxon>
        <taxon>Mucoromycota</taxon>
        <taxon>Mucoromycotina</taxon>
        <taxon>Mucoromycetes</taxon>
        <taxon>Mucorales</taxon>
        <taxon>Mucorineae</taxon>
        <taxon>Rhizopodaceae</taxon>
        <taxon>Rhizopus</taxon>
    </lineage>
</organism>
<keyword evidence="4" id="KW-0560">Oxidoreductase</keyword>
<reference evidence="7 8" key="1">
    <citation type="journal article" date="2018" name="G3 (Bethesda)">
        <title>Phylogenetic and Phylogenomic Definition of Rhizopus Species.</title>
        <authorList>
            <person name="Gryganskyi A.P."/>
            <person name="Golan J."/>
            <person name="Dolatabadi S."/>
            <person name="Mondo S."/>
            <person name="Robb S."/>
            <person name="Idnurm A."/>
            <person name="Muszewska A."/>
            <person name="Steczkiewicz K."/>
            <person name="Masonjones S."/>
            <person name="Liao H.L."/>
            <person name="Gajdeczka M.T."/>
            <person name="Anike F."/>
            <person name="Vuek A."/>
            <person name="Anishchenko I.M."/>
            <person name="Voigt K."/>
            <person name="de Hoog G.S."/>
            <person name="Smith M.E."/>
            <person name="Heitman J."/>
            <person name="Vilgalys R."/>
            <person name="Stajich J.E."/>
        </authorList>
    </citation>
    <scope>NUCLEOTIDE SEQUENCE [LARGE SCALE GENOMIC DNA]</scope>
    <source>
        <strain evidence="7 8">LSU 92-RS-03</strain>
    </source>
</reference>
<keyword evidence="3 5" id="KW-0862">Zinc</keyword>
<gene>
    <name evidence="7" type="ORF">CU098_008122</name>
</gene>